<dbReference type="Pfam" id="PF01594">
    <property type="entry name" value="AI-2E_transport"/>
    <property type="match status" value="1"/>
</dbReference>
<feature type="transmembrane region" description="Helical" evidence="6">
    <location>
        <begin position="9"/>
        <end position="28"/>
    </location>
</feature>
<feature type="transmembrane region" description="Helical" evidence="6">
    <location>
        <begin position="163"/>
        <end position="181"/>
    </location>
</feature>
<feature type="transmembrane region" description="Helical" evidence="6">
    <location>
        <begin position="40"/>
        <end position="62"/>
    </location>
</feature>
<evidence type="ECO:0000256" key="1">
    <source>
        <dbReference type="ARBA" id="ARBA00004141"/>
    </source>
</evidence>
<dbReference type="GO" id="GO:0055085">
    <property type="term" value="P:transmembrane transport"/>
    <property type="evidence" value="ECO:0007669"/>
    <property type="project" value="TreeGrafter"/>
</dbReference>
<evidence type="ECO:0000256" key="2">
    <source>
        <dbReference type="ARBA" id="ARBA00009773"/>
    </source>
</evidence>
<organism evidence="7 8">
    <name type="scientific">Virgibacillus halodenitrificans</name>
    <name type="common">Bacillus halodenitrificans</name>
    <dbReference type="NCBI Taxonomy" id="1482"/>
    <lineage>
        <taxon>Bacteria</taxon>
        <taxon>Bacillati</taxon>
        <taxon>Bacillota</taxon>
        <taxon>Bacilli</taxon>
        <taxon>Bacillales</taxon>
        <taxon>Bacillaceae</taxon>
        <taxon>Virgibacillus</taxon>
    </lineage>
</organism>
<feature type="transmembrane region" description="Helical" evidence="6">
    <location>
        <begin position="315"/>
        <end position="345"/>
    </location>
</feature>
<dbReference type="EMBL" id="CP017962">
    <property type="protein sequence ID" value="APC48176.1"/>
    <property type="molecule type" value="Genomic_DNA"/>
</dbReference>
<feature type="transmembrane region" description="Helical" evidence="6">
    <location>
        <begin position="74"/>
        <end position="95"/>
    </location>
</feature>
<evidence type="ECO:0000313" key="8">
    <source>
        <dbReference type="Proteomes" id="UP000182945"/>
    </source>
</evidence>
<dbReference type="Proteomes" id="UP000182945">
    <property type="component" value="Chromosome"/>
</dbReference>
<keyword evidence="4 6" id="KW-1133">Transmembrane helix</keyword>
<feature type="transmembrane region" description="Helical" evidence="6">
    <location>
        <begin position="280"/>
        <end position="303"/>
    </location>
</feature>
<dbReference type="GO" id="GO:0016020">
    <property type="term" value="C:membrane"/>
    <property type="evidence" value="ECO:0007669"/>
    <property type="project" value="UniProtKB-SubCell"/>
</dbReference>
<dbReference type="InterPro" id="IPR002549">
    <property type="entry name" value="AI-2E-like"/>
</dbReference>
<evidence type="ECO:0000256" key="5">
    <source>
        <dbReference type="ARBA" id="ARBA00023136"/>
    </source>
</evidence>
<name>A0AAC9NL20_VIRHA</name>
<proteinExistence type="inferred from homology"/>
<dbReference type="GeneID" id="71514392"/>
<evidence type="ECO:0000256" key="3">
    <source>
        <dbReference type="ARBA" id="ARBA00022692"/>
    </source>
</evidence>
<keyword evidence="3 6" id="KW-0812">Transmembrane</keyword>
<accession>A0AAC9NL20</accession>
<dbReference type="RefSeq" id="WP_019377853.1">
    <property type="nucleotide sequence ID" value="NZ_CP017962.1"/>
</dbReference>
<reference evidence="7 8" key="1">
    <citation type="submission" date="2016-11" db="EMBL/GenBank/DDBJ databases">
        <title>Complete genome sequencing of Virgibacillus halodenitrificans PDB-F2.</title>
        <authorList>
            <person name="Sun Z."/>
            <person name="Zhou Y."/>
            <person name="Li H."/>
        </authorList>
    </citation>
    <scope>NUCLEOTIDE SEQUENCE [LARGE SCALE GENOMIC DNA]</scope>
    <source>
        <strain evidence="7 8">PDB-F2</strain>
    </source>
</reference>
<dbReference type="KEGG" id="vhl:BME96_08305"/>
<feature type="transmembrane region" description="Helical" evidence="6">
    <location>
        <begin position="245"/>
        <end position="268"/>
    </location>
</feature>
<feature type="transmembrane region" description="Helical" evidence="6">
    <location>
        <begin position="222"/>
        <end position="239"/>
    </location>
</feature>
<evidence type="ECO:0000313" key="7">
    <source>
        <dbReference type="EMBL" id="APC48176.1"/>
    </source>
</evidence>
<dbReference type="PANTHER" id="PTHR21716">
    <property type="entry name" value="TRANSMEMBRANE PROTEIN"/>
    <property type="match status" value="1"/>
</dbReference>
<dbReference type="AlphaFoldDB" id="A0AAC9NL20"/>
<protein>
    <submittedName>
        <fullName evidence="7">AI-2E family transporter</fullName>
    </submittedName>
</protein>
<comment type="subcellular location">
    <subcellularLocation>
        <location evidence="1">Membrane</location>
        <topology evidence="1">Multi-pass membrane protein</topology>
    </subcellularLocation>
</comment>
<comment type="similarity">
    <text evidence="2">Belongs to the autoinducer-2 exporter (AI-2E) (TC 2.A.86) family.</text>
</comment>
<dbReference type="PANTHER" id="PTHR21716:SF15">
    <property type="entry name" value="TRANSPORT PROTEIN YRRI-RELATED"/>
    <property type="match status" value="1"/>
</dbReference>
<evidence type="ECO:0000256" key="6">
    <source>
        <dbReference type="SAM" id="Phobius"/>
    </source>
</evidence>
<gene>
    <name evidence="7" type="ORF">BME96_08305</name>
</gene>
<sequence length="355" mass="40940">MWKDRKELAYLYWLLIGIFLFLFCYLFIKLFPMYGTVLSFIWRLLAPFIVACLIAYLLYPIVNKLQQYNIHRGIAILLIYFLFFGGITYLIYRVYPLIILQLRDLNEQLPQFIKLYEELIYKLYEYTSFLPETVHDKIDELILRAEKSIDKILTRLVGGFTKIIDTIIFLMVIPVLVFYFLKDYTKIKAYCKRLVPEKYRYQTGKMADAIDENLGNYIRGQLIVCLFVSIASFILFQLLNLKYALLLSIIMGITNLIPYFGPIIGAVPAAMVGFTLSGKLVIYVIIGVFIIQLIESNLLAPFIVGKSIQIHPVVIIFVLLLGGQLFGVVGMIVAVPTLTIIKVVVTHLRAFKSYN</sequence>
<evidence type="ECO:0000256" key="4">
    <source>
        <dbReference type="ARBA" id="ARBA00022989"/>
    </source>
</evidence>
<keyword evidence="5 6" id="KW-0472">Membrane</keyword>